<evidence type="ECO:0000313" key="1">
    <source>
        <dbReference type="EMBL" id="EHM37301.1"/>
    </source>
</evidence>
<gene>
    <name evidence="1" type="ORF">HMPREF0454_04762</name>
</gene>
<dbReference type="EMBL" id="AGCI01000118">
    <property type="protein sequence ID" value="EHM37301.1"/>
    <property type="molecule type" value="Genomic_DNA"/>
</dbReference>
<name>G9YDR4_HAFAL</name>
<dbReference type="AlphaFoldDB" id="G9YDR4"/>
<evidence type="ECO:0000313" key="2">
    <source>
        <dbReference type="Proteomes" id="UP000005959"/>
    </source>
</evidence>
<comment type="caution">
    <text evidence="1">The sequence shown here is derived from an EMBL/GenBank/DDBJ whole genome shotgun (WGS) entry which is preliminary data.</text>
</comment>
<proteinExistence type="predicted"/>
<dbReference type="Proteomes" id="UP000005959">
    <property type="component" value="Unassembled WGS sequence"/>
</dbReference>
<reference evidence="1 2" key="1">
    <citation type="submission" date="2011-08" db="EMBL/GenBank/DDBJ databases">
        <authorList>
            <person name="Weinstock G."/>
            <person name="Sodergren E."/>
            <person name="Clifton S."/>
            <person name="Fulton L."/>
            <person name="Fulton B."/>
            <person name="Courtney L."/>
            <person name="Fronick C."/>
            <person name="Harrison M."/>
            <person name="Strong C."/>
            <person name="Farmer C."/>
            <person name="Delahaunty K."/>
            <person name="Markovic C."/>
            <person name="Hall O."/>
            <person name="Minx P."/>
            <person name="Tomlinson C."/>
            <person name="Mitreva M."/>
            <person name="Hou S."/>
            <person name="Chen J."/>
            <person name="Wollam A."/>
            <person name="Pepin K.H."/>
            <person name="Johnson M."/>
            <person name="Bhonagiri V."/>
            <person name="Zhang X."/>
            <person name="Suruliraj S."/>
            <person name="Warren W."/>
            <person name="Chinwalla A."/>
            <person name="Mardis E.R."/>
            <person name="Wilson R.K."/>
        </authorList>
    </citation>
    <scope>NUCLEOTIDE SEQUENCE [LARGE SCALE GENOMIC DNA]</scope>
    <source>
        <strain evidence="1 2">ATCC 51873</strain>
    </source>
</reference>
<accession>G9YDR4</accession>
<protein>
    <submittedName>
        <fullName evidence="1">Uncharacterized protein</fullName>
    </submittedName>
</protein>
<organism evidence="1 2">
    <name type="scientific">Hafnia alvei ATCC 51873</name>
    <dbReference type="NCBI Taxonomy" id="1002364"/>
    <lineage>
        <taxon>Bacteria</taxon>
        <taxon>Pseudomonadati</taxon>
        <taxon>Pseudomonadota</taxon>
        <taxon>Gammaproteobacteria</taxon>
        <taxon>Enterobacterales</taxon>
        <taxon>Hafniaceae</taxon>
        <taxon>Hafnia</taxon>
    </lineage>
</organism>
<dbReference type="HOGENOM" id="CLU_3290489_0_0_6"/>
<sequence length="40" mass="4627">MANNIVVIFLYISLSIALSFFRCSSLNAYQTDIVLFYFDN</sequence>